<dbReference type="Pfam" id="PF00324">
    <property type="entry name" value="AA_permease"/>
    <property type="match status" value="1"/>
</dbReference>
<dbReference type="Gene3D" id="1.20.1740.10">
    <property type="entry name" value="Amino acid/polyamine transporter I"/>
    <property type="match status" value="1"/>
</dbReference>
<protein>
    <submittedName>
        <fullName evidence="8">Putative carnitine transport protein</fullName>
    </submittedName>
</protein>
<dbReference type="PANTHER" id="PTHR43341">
    <property type="entry name" value="AMINO ACID PERMEASE"/>
    <property type="match status" value="1"/>
</dbReference>
<feature type="transmembrane region" description="Helical" evidence="6">
    <location>
        <begin position="195"/>
        <end position="216"/>
    </location>
</feature>
<feature type="transmembrane region" description="Helical" evidence="6">
    <location>
        <begin position="418"/>
        <end position="445"/>
    </location>
</feature>
<keyword evidence="9" id="KW-1185">Reference proteome</keyword>
<dbReference type="InterPro" id="IPR004841">
    <property type="entry name" value="AA-permease/SLC12A_dom"/>
</dbReference>
<keyword evidence="4 6" id="KW-0472">Membrane</keyword>
<dbReference type="EMBL" id="MCGR01000001">
    <property type="protein sequence ID" value="ORY92510.1"/>
    <property type="molecule type" value="Genomic_DNA"/>
</dbReference>
<proteinExistence type="predicted"/>
<sequence>MSNISPTASKEKKENVPVSRDSVDERVDSASIASSDQKRYASTSASHRKLERFHVNLIAIGGTVGTALFINMGTGLTSGGPASLLIAYLWWTSVICAIAECQLELVTFWPTDIGFARNAGRYVDEALGFATGWNFYLYQQALTIFEVTAFGLVLGFWQETLKVNAAVFITIVIVLYTALNIWTARGFANAEFCLAMGKVLLIIGLLLYTFIAMLGGNPGKDRFGFRYWNNPGAFTSPYPEHARSTGIFEGWFACVVNASFTVAGPDYLTIVAGEARNPRKVMPKAFKATIYRLVVFFIGSALAIGILVPYNDPNLLGAQASDAPGGAKSPYVISMQRLAIPVLPSIVNALILTSVFSAGNAFLFCSSRTLAQMGRDGQAPKLFSKRNRNGVPFIAVGIVLTLCLVAYCQVSSSASIVITYLTGLVGSAQLVGWIVMSGTWIRWNAGLKAQGISRDTLPARSRFQPFAAWYAFISAIVVTFFQGYNVFLKNHWDTPTFIFAYFAPVMFIVLFCAWKIIKKTRWEHAATMDVTSYVNDPEFTEYVNYDELEHRGKFGTALNKTLKAVF</sequence>
<feature type="transmembrane region" description="Helical" evidence="6">
    <location>
        <begin position="466"/>
        <end position="484"/>
    </location>
</feature>
<evidence type="ECO:0000313" key="8">
    <source>
        <dbReference type="EMBL" id="ORY92510.1"/>
    </source>
</evidence>
<accession>A0A1Y2G4R0</accession>
<dbReference type="PIRSF" id="PIRSF006060">
    <property type="entry name" value="AA_transporter"/>
    <property type="match status" value="1"/>
</dbReference>
<dbReference type="GO" id="GO:0016020">
    <property type="term" value="C:membrane"/>
    <property type="evidence" value="ECO:0007669"/>
    <property type="project" value="UniProtKB-SubCell"/>
</dbReference>
<evidence type="ECO:0000259" key="7">
    <source>
        <dbReference type="Pfam" id="PF00324"/>
    </source>
</evidence>
<keyword evidence="2 6" id="KW-0812">Transmembrane</keyword>
<feature type="region of interest" description="Disordered" evidence="5">
    <location>
        <begin position="1"/>
        <end position="29"/>
    </location>
</feature>
<dbReference type="Proteomes" id="UP000193467">
    <property type="component" value="Unassembled WGS sequence"/>
</dbReference>
<gene>
    <name evidence="8" type="ORF">BCR35DRAFT_297948</name>
</gene>
<reference evidence="8 9" key="1">
    <citation type="submission" date="2016-07" db="EMBL/GenBank/DDBJ databases">
        <title>Pervasive Adenine N6-methylation of Active Genes in Fungi.</title>
        <authorList>
            <consortium name="DOE Joint Genome Institute"/>
            <person name="Mondo S.J."/>
            <person name="Dannebaum R.O."/>
            <person name="Kuo R.C."/>
            <person name="Labutti K."/>
            <person name="Haridas S."/>
            <person name="Kuo A."/>
            <person name="Salamov A."/>
            <person name="Ahrendt S.R."/>
            <person name="Lipzen A."/>
            <person name="Sullivan W."/>
            <person name="Andreopoulos W.B."/>
            <person name="Clum A."/>
            <person name="Lindquist E."/>
            <person name="Daum C."/>
            <person name="Ramamoorthy G.K."/>
            <person name="Gryganskyi A."/>
            <person name="Culley D."/>
            <person name="Magnuson J.K."/>
            <person name="James T.Y."/>
            <person name="O'Malley M.A."/>
            <person name="Stajich J.E."/>
            <person name="Spatafora J.W."/>
            <person name="Visel A."/>
            <person name="Grigoriev I.V."/>
        </authorList>
    </citation>
    <scope>NUCLEOTIDE SEQUENCE [LARGE SCALE GENOMIC DNA]</scope>
    <source>
        <strain evidence="8 9">62-1032</strain>
    </source>
</reference>
<name>A0A1Y2G4R0_9BASI</name>
<dbReference type="AlphaFoldDB" id="A0A1Y2G4R0"/>
<feature type="transmembrane region" description="Helical" evidence="6">
    <location>
        <begin position="338"/>
        <end position="365"/>
    </location>
</feature>
<feature type="domain" description="Amino acid permease/ SLC12A" evidence="7">
    <location>
        <begin position="54"/>
        <end position="521"/>
    </location>
</feature>
<evidence type="ECO:0000256" key="5">
    <source>
        <dbReference type="SAM" id="MobiDB-lite"/>
    </source>
</evidence>
<dbReference type="InterPro" id="IPR050524">
    <property type="entry name" value="APC_YAT"/>
</dbReference>
<feature type="transmembrane region" description="Helical" evidence="6">
    <location>
        <begin position="163"/>
        <end position="183"/>
    </location>
</feature>
<feature type="transmembrane region" description="Helical" evidence="6">
    <location>
        <begin position="496"/>
        <end position="514"/>
    </location>
</feature>
<feature type="transmembrane region" description="Helical" evidence="6">
    <location>
        <begin position="53"/>
        <end position="72"/>
    </location>
</feature>
<evidence type="ECO:0000256" key="2">
    <source>
        <dbReference type="ARBA" id="ARBA00022692"/>
    </source>
</evidence>
<feature type="compositionally biased region" description="Basic and acidic residues" evidence="5">
    <location>
        <begin position="9"/>
        <end position="28"/>
    </location>
</feature>
<dbReference type="GO" id="GO:0015171">
    <property type="term" value="F:amino acid transmembrane transporter activity"/>
    <property type="evidence" value="ECO:0007669"/>
    <property type="project" value="TreeGrafter"/>
</dbReference>
<comment type="subcellular location">
    <subcellularLocation>
        <location evidence="1">Membrane</location>
        <topology evidence="1">Multi-pass membrane protein</topology>
    </subcellularLocation>
</comment>
<comment type="caution">
    <text evidence="8">The sequence shown here is derived from an EMBL/GenBank/DDBJ whole genome shotgun (WGS) entry which is preliminary data.</text>
</comment>
<dbReference type="InParanoid" id="A0A1Y2G4R0"/>
<evidence type="ECO:0000313" key="9">
    <source>
        <dbReference type="Proteomes" id="UP000193467"/>
    </source>
</evidence>
<keyword evidence="3 6" id="KW-1133">Transmembrane helix</keyword>
<feature type="transmembrane region" description="Helical" evidence="6">
    <location>
        <begin position="391"/>
        <end position="412"/>
    </location>
</feature>
<evidence type="ECO:0000256" key="6">
    <source>
        <dbReference type="SAM" id="Phobius"/>
    </source>
</evidence>
<organism evidence="8 9">
    <name type="scientific">Leucosporidium creatinivorum</name>
    <dbReference type="NCBI Taxonomy" id="106004"/>
    <lineage>
        <taxon>Eukaryota</taxon>
        <taxon>Fungi</taxon>
        <taxon>Dikarya</taxon>
        <taxon>Basidiomycota</taxon>
        <taxon>Pucciniomycotina</taxon>
        <taxon>Microbotryomycetes</taxon>
        <taxon>Leucosporidiales</taxon>
        <taxon>Leucosporidium</taxon>
    </lineage>
</organism>
<evidence type="ECO:0000256" key="3">
    <source>
        <dbReference type="ARBA" id="ARBA00022989"/>
    </source>
</evidence>
<feature type="transmembrane region" description="Helical" evidence="6">
    <location>
        <begin position="289"/>
        <end position="310"/>
    </location>
</feature>
<evidence type="ECO:0000256" key="4">
    <source>
        <dbReference type="ARBA" id="ARBA00023136"/>
    </source>
</evidence>
<dbReference type="STRING" id="106004.A0A1Y2G4R0"/>
<dbReference type="OrthoDB" id="2533432at2759"/>
<dbReference type="PANTHER" id="PTHR43341:SF15">
    <property type="entry name" value="GENERAL AMINO ACID PERMEASE AGP2"/>
    <property type="match status" value="1"/>
</dbReference>
<feature type="transmembrane region" description="Helical" evidence="6">
    <location>
        <begin position="137"/>
        <end position="156"/>
    </location>
</feature>
<evidence type="ECO:0000256" key="1">
    <source>
        <dbReference type="ARBA" id="ARBA00004141"/>
    </source>
</evidence>